<dbReference type="SUPFAM" id="SSF57716">
    <property type="entry name" value="Glucocorticoid receptor-like (DNA-binding domain)"/>
    <property type="match status" value="1"/>
</dbReference>
<dbReference type="PANTHER" id="PTHR23080:SF133">
    <property type="entry name" value="SI:CH211-262I1.5-RELATED"/>
    <property type="match status" value="1"/>
</dbReference>
<dbReference type="PROSITE" id="PS50950">
    <property type="entry name" value="ZF_THAP"/>
    <property type="match status" value="1"/>
</dbReference>
<sequence>MSFLYNRLCGYPPFYDENDAMLFQQILKAEFEFDSPYWDDISESGGPKFPDDEEISKKWVIAINRLQHGAHGNDKLWKPGKWDSVCHTHFKESDYKPGGLLGERKHVLETAVPSIFNFRSSSSIPKSEDRQARANKRRKTMDFEAPCNINDVGNEEETISVMAPENNEATGIATQDAPETEDKNSQCSILTVSSSRFSMANIKENQNAVKYYTGFEDYNHFMMMFNVLGPAAKELNQRQCSLHPTEQFLLTMIKLCIAKDDEELSYMFKISCTSVSSTFITWINFMYYQFKVLQYMPSGFSKKFNSTGVILDETQQCFCTKCYLFDIQEQEHHKNNGWMYS</sequence>
<protein>
    <recommendedName>
        <fullName evidence="6">THAP-type domain-containing protein</fullName>
    </recommendedName>
</protein>
<evidence type="ECO:0000256" key="3">
    <source>
        <dbReference type="ARBA" id="ARBA00022833"/>
    </source>
</evidence>
<keyword evidence="1" id="KW-0479">Metal-binding</keyword>
<comment type="caution">
    <text evidence="7">The sequence shown here is derived from an EMBL/GenBank/DDBJ whole genome shotgun (WGS) entry which is preliminary data.</text>
</comment>
<keyword evidence="4 5" id="KW-0238">DNA-binding</keyword>
<organism evidence="7 8">
    <name type="scientific">Patella caerulea</name>
    <name type="common">Rayed Mediterranean limpet</name>
    <dbReference type="NCBI Taxonomy" id="87958"/>
    <lineage>
        <taxon>Eukaryota</taxon>
        <taxon>Metazoa</taxon>
        <taxon>Spiralia</taxon>
        <taxon>Lophotrochozoa</taxon>
        <taxon>Mollusca</taxon>
        <taxon>Gastropoda</taxon>
        <taxon>Patellogastropoda</taxon>
        <taxon>Patelloidea</taxon>
        <taxon>Patellidae</taxon>
        <taxon>Patella</taxon>
    </lineage>
</organism>
<evidence type="ECO:0000313" key="7">
    <source>
        <dbReference type="EMBL" id="KAK6175987.1"/>
    </source>
</evidence>
<keyword evidence="8" id="KW-1185">Reference proteome</keyword>
<evidence type="ECO:0000256" key="4">
    <source>
        <dbReference type="ARBA" id="ARBA00023125"/>
    </source>
</evidence>
<reference evidence="7 8" key="1">
    <citation type="submission" date="2024-01" db="EMBL/GenBank/DDBJ databases">
        <title>The genome of the rayed Mediterranean limpet Patella caerulea (Linnaeus, 1758).</title>
        <authorList>
            <person name="Anh-Thu Weber A."/>
            <person name="Halstead-Nussloch G."/>
        </authorList>
    </citation>
    <scope>NUCLEOTIDE SEQUENCE [LARGE SCALE GENOMIC DNA]</scope>
    <source>
        <strain evidence="7">AATW-2023a</strain>
        <tissue evidence="7">Whole specimen</tissue>
    </source>
</reference>
<name>A0AAN8JE92_PATCE</name>
<dbReference type="GO" id="GO:0003677">
    <property type="term" value="F:DNA binding"/>
    <property type="evidence" value="ECO:0007669"/>
    <property type="project" value="UniProtKB-UniRule"/>
</dbReference>
<dbReference type="GO" id="GO:0008270">
    <property type="term" value="F:zinc ion binding"/>
    <property type="evidence" value="ECO:0007669"/>
    <property type="project" value="UniProtKB-KW"/>
</dbReference>
<dbReference type="AlphaFoldDB" id="A0AAN8JE92"/>
<keyword evidence="3" id="KW-0862">Zinc</keyword>
<feature type="domain" description="THAP-type" evidence="6">
    <location>
        <begin position="4"/>
        <end position="116"/>
    </location>
</feature>
<dbReference type="Pfam" id="PF05485">
    <property type="entry name" value="THAP"/>
    <property type="match status" value="1"/>
</dbReference>
<evidence type="ECO:0000256" key="2">
    <source>
        <dbReference type="ARBA" id="ARBA00022771"/>
    </source>
</evidence>
<dbReference type="Gene3D" id="1.10.510.10">
    <property type="entry name" value="Transferase(Phosphotransferase) domain 1"/>
    <property type="match status" value="1"/>
</dbReference>
<evidence type="ECO:0000259" key="6">
    <source>
        <dbReference type="PROSITE" id="PS50950"/>
    </source>
</evidence>
<keyword evidence="2 5" id="KW-0863">Zinc-finger</keyword>
<evidence type="ECO:0000256" key="1">
    <source>
        <dbReference type="ARBA" id="ARBA00022723"/>
    </source>
</evidence>
<proteinExistence type="predicted"/>
<dbReference type="Proteomes" id="UP001347796">
    <property type="component" value="Unassembled WGS sequence"/>
</dbReference>
<gene>
    <name evidence="7" type="ORF">SNE40_014358</name>
</gene>
<evidence type="ECO:0000256" key="5">
    <source>
        <dbReference type="PROSITE-ProRule" id="PRU00309"/>
    </source>
</evidence>
<evidence type="ECO:0000313" key="8">
    <source>
        <dbReference type="Proteomes" id="UP001347796"/>
    </source>
</evidence>
<dbReference type="PANTHER" id="PTHR23080">
    <property type="entry name" value="THAP DOMAIN PROTEIN"/>
    <property type="match status" value="1"/>
</dbReference>
<dbReference type="InterPro" id="IPR006612">
    <property type="entry name" value="THAP_Znf"/>
</dbReference>
<dbReference type="EMBL" id="JAZGQO010000010">
    <property type="protein sequence ID" value="KAK6175987.1"/>
    <property type="molecule type" value="Genomic_DNA"/>
</dbReference>
<accession>A0AAN8JE92</accession>